<name>A0A5M3Z8N3_ASPTE</name>
<reference evidence="4 5" key="1">
    <citation type="submission" date="2020-01" db="EMBL/GenBank/DDBJ databases">
        <title>Aspergillus terreus IFO 6365 whole genome shotgun sequence.</title>
        <authorList>
            <person name="Kanamasa S."/>
            <person name="Takahashi H."/>
        </authorList>
    </citation>
    <scope>NUCLEOTIDE SEQUENCE [LARGE SCALE GENOMIC DNA]</scope>
    <source>
        <strain evidence="4 5">IFO 6365</strain>
    </source>
</reference>
<keyword evidence="2" id="KW-0521">NADP</keyword>
<evidence type="ECO:0000313" key="4">
    <source>
        <dbReference type="EMBL" id="GFF19195.1"/>
    </source>
</evidence>
<protein>
    <submittedName>
        <fullName evidence="4">NmrA-like family protein</fullName>
    </submittedName>
</protein>
<organism evidence="4 5">
    <name type="scientific">Aspergillus terreus</name>
    <dbReference type="NCBI Taxonomy" id="33178"/>
    <lineage>
        <taxon>Eukaryota</taxon>
        <taxon>Fungi</taxon>
        <taxon>Dikarya</taxon>
        <taxon>Ascomycota</taxon>
        <taxon>Pezizomycotina</taxon>
        <taxon>Eurotiomycetes</taxon>
        <taxon>Eurotiomycetidae</taxon>
        <taxon>Eurotiales</taxon>
        <taxon>Aspergillaceae</taxon>
        <taxon>Aspergillus</taxon>
        <taxon>Aspergillus subgen. Circumdati</taxon>
    </lineage>
</organism>
<dbReference type="OrthoDB" id="419598at2759"/>
<gene>
    <name evidence="4" type="ORF">ATEIFO6365_0009055800</name>
</gene>
<dbReference type="InterPro" id="IPR051164">
    <property type="entry name" value="NmrA-like_oxidored"/>
</dbReference>
<dbReference type="Pfam" id="PF05368">
    <property type="entry name" value="NmrA"/>
    <property type="match status" value="1"/>
</dbReference>
<accession>A0A5M3Z8N3</accession>
<proteinExistence type="inferred from homology"/>
<evidence type="ECO:0000256" key="1">
    <source>
        <dbReference type="ARBA" id="ARBA00006328"/>
    </source>
</evidence>
<dbReference type="Gene3D" id="3.40.50.720">
    <property type="entry name" value="NAD(P)-binding Rossmann-like Domain"/>
    <property type="match status" value="1"/>
</dbReference>
<evidence type="ECO:0000256" key="2">
    <source>
        <dbReference type="ARBA" id="ARBA00022857"/>
    </source>
</evidence>
<comment type="similarity">
    <text evidence="1">Belongs to the NmrA-type oxidoreductase family.</text>
</comment>
<dbReference type="EMBL" id="BLJY01000009">
    <property type="protein sequence ID" value="GFF19195.1"/>
    <property type="molecule type" value="Genomic_DNA"/>
</dbReference>
<comment type="caution">
    <text evidence="4">The sequence shown here is derived from an EMBL/GenBank/DDBJ whole genome shotgun (WGS) entry which is preliminary data.</text>
</comment>
<dbReference type="AlphaFoldDB" id="A0A5M3Z8N3"/>
<feature type="domain" description="NmrA-like" evidence="3">
    <location>
        <begin position="4"/>
        <end position="267"/>
    </location>
</feature>
<sequence length="311" mass="33800">MTSRSVIVFGPTGAVGSATARAARQNGAKVALAMRDTSKPIPGLDSPDKTDGYQLVQADLSQPDTVRAAVSQTGAKHAFIYMIFNSSDHMRASIEALKDAGIESVVLLSSFGVQGDLRAISPDDLISYAHGQVEINLEEVFGKENFIAVRPAFFASNTLWWARPIATEAEVQVSFPEVKFDNISPEDIGAVCGTFLSGAAQLDEQDNFVYLVGPAMLSVREAIGTIARVIGKDVTVKTVSDEECLQALITKSGLPEPLAKHLMSNFVDMREGKGMFETADLSAYQANIQRYLQRPSAKFEQWVEENKEKFT</sequence>
<dbReference type="VEuPathDB" id="FungiDB:ATEG_07930"/>
<evidence type="ECO:0000313" key="5">
    <source>
        <dbReference type="Proteomes" id="UP000452235"/>
    </source>
</evidence>
<dbReference type="PANTHER" id="PTHR42748:SF8">
    <property type="entry name" value="NMRA-LIKE FAMILY PROTEIN (AFU_ORTHOLOGUE AFUA_8G01860)"/>
    <property type="match status" value="1"/>
</dbReference>
<dbReference type="GO" id="GO:0005634">
    <property type="term" value="C:nucleus"/>
    <property type="evidence" value="ECO:0007669"/>
    <property type="project" value="TreeGrafter"/>
</dbReference>
<keyword evidence="5" id="KW-1185">Reference proteome</keyword>
<dbReference type="Proteomes" id="UP000452235">
    <property type="component" value="Unassembled WGS sequence"/>
</dbReference>
<dbReference type="InterPro" id="IPR008030">
    <property type="entry name" value="NmrA-like"/>
</dbReference>
<dbReference type="PANTHER" id="PTHR42748">
    <property type="entry name" value="NITROGEN METABOLITE REPRESSION PROTEIN NMRA FAMILY MEMBER"/>
    <property type="match status" value="1"/>
</dbReference>
<dbReference type="InterPro" id="IPR036291">
    <property type="entry name" value="NAD(P)-bd_dom_sf"/>
</dbReference>
<evidence type="ECO:0000259" key="3">
    <source>
        <dbReference type="Pfam" id="PF05368"/>
    </source>
</evidence>
<dbReference type="SUPFAM" id="SSF51735">
    <property type="entry name" value="NAD(P)-binding Rossmann-fold domains"/>
    <property type="match status" value="1"/>
</dbReference>